<accession>A0A0U2W413</accession>
<dbReference type="STRING" id="162209.IJ22_17830"/>
<dbReference type="EMBL" id="CP013652">
    <property type="protein sequence ID" value="ALS22157.1"/>
    <property type="molecule type" value="Genomic_DNA"/>
</dbReference>
<evidence type="ECO:0000313" key="1">
    <source>
        <dbReference type="EMBL" id="ALS22157.1"/>
    </source>
</evidence>
<reference evidence="2" key="1">
    <citation type="submission" date="2015-12" db="EMBL/GenBank/DDBJ databases">
        <title>Complete genome sequences of two moderately thermophilic Paenibacillus species.</title>
        <authorList>
            <person name="Butler R.III."/>
            <person name="Wang J."/>
            <person name="Stark B.C."/>
            <person name="Pombert J.-F."/>
        </authorList>
    </citation>
    <scope>NUCLEOTIDE SEQUENCE [LARGE SCALE GENOMIC DNA]</scope>
    <source>
        <strain evidence="2">32O-Y</strain>
    </source>
</reference>
<dbReference type="AlphaFoldDB" id="A0A0U2W413"/>
<dbReference type="Proteomes" id="UP000061660">
    <property type="component" value="Chromosome"/>
</dbReference>
<dbReference type="PATRIC" id="fig|162209.4.peg.1888"/>
<proteinExistence type="predicted"/>
<keyword evidence="2" id="KW-1185">Reference proteome</keyword>
<reference evidence="1 2" key="2">
    <citation type="journal article" date="2016" name="Genome Announc.">
        <title>Complete Genome Sequences of Two Interactive Moderate Thermophiles, Paenibacillus napthalenovorans 32O-Y and Paenibacillus sp. 32O-W.</title>
        <authorList>
            <person name="Butler R.R.III."/>
            <person name="Wang J."/>
            <person name="Stark B.C."/>
            <person name="Pombert J.F."/>
        </authorList>
    </citation>
    <scope>NUCLEOTIDE SEQUENCE [LARGE SCALE GENOMIC DNA]</scope>
    <source>
        <strain evidence="1 2">32O-Y</strain>
    </source>
</reference>
<dbReference type="OrthoDB" id="9962468at2"/>
<name>A0A0U2W413_9BACL</name>
<evidence type="ECO:0000313" key="2">
    <source>
        <dbReference type="Proteomes" id="UP000061660"/>
    </source>
</evidence>
<dbReference type="RefSeq" id="WP_062408477.1">
    <property type="nucleotide sequence ID" value="NZ_CP013652.1"/>
</dbReference>
<gene>
    <name evidence="1" type="ORF">IJ22_17830</name>
</gene>
<dbReference type="KEGG" id="pnp:IJ22_17830"/>
<sequence length="75" mass="8645">MSFKQDCVEAFIERLEEQKLDSYSIEIAKQSFMSGFEFGSLNGASDDIKKGVVNQLKPIKDKKAKEIIEKLRLFR</sequence>
<organism evidence="1 2">
    <name type="scientific">Paenibacillus naphthalenovorans</name>
    <dbReference type="NCBI Taxonomy" id="162209"/>
    <lineage>
        <taxon>Bacteria</taxon>
        <taxon>Bacillati</taxon>
        <taxon>Bacillota</taxon>
        <taxon>Bacilli</taxon>
        <taxon>Bacillales</taxon>
        <taxon>Paenibacillaceae</taxon>
        <taxon>Paenibacillus</taxon>
    </lineage>
</organism>
<protein>
    <submittedName>
        <fullName evidence="1">Uncharacterized protein</fullName>
    </submittedName>
</protein>